<name>H6N7D1_MYCHN</name>
<keyword evidence="2" id="KW-1185">Reference proteome</keyword>
<dbReference type="EMBL" id="CP003199">
    <property type="protein sequence ID" value="AEW45553.2"/>
    <property type="molecule type" value="Genomic_DNA"/>
</dbReference>
<protein>
    <submittedName>
        <fullName evidence="1">Uncharacterized protein</fullName>
    </submittedName>
</protein>
<evidence type="ECO:0000313" key="2">
    <source>
        <dbReference type="Proteomes" id="UP000009135"/>
    </source>
</evidence>
<reference evidence="1 2" key="1">
    <citation type="journal article" date="2012" name="J. Bacteriol.">
        <title>Complete genome sequence of Mycoplasma haemocanis strain Illinois.</title>
        <authorList>
            <person name="do Nascimento N.C."/>
            <person name="Guimaraes A.M."/>
            <person name="Santos A.P."/>
            <person name="Sanmiguel P.J."/>
            <person name="Messick J.B."/>
        </authorList>
    </citation>
    <scope>NUCLEOTIDE SEQUENCE [LARGE SCALE GENOMIC DNA]</scope>
    <source>
        <strain evidence="1 2">Illinois</strain>
    </source>
</reference>
<sequence>MFMGRTAILAAAGIGTVSVGGLGAYHLLKDKPSTPFSGRINTNKRIILETSNDSHGAVWKAIEEEYKKNGNIKGISRDGEIQKNLKEYCRTNKNSTSNNESEFEQYKHYCTRENLMTKLSQDKKSWNNHKDVEKWKSSENTYKALGSNGGDLLIPKSPSGNINPNEVKVNEIISHCEEISLKPFINDQDVDYKRGDKWCTLTNE</sequence>
<accession>H6N7D1</accession>
<dbReference type="KEGG" id="mhe:MHC_03465"/>
<dbReference type="Proteomes" id="UP000009135">
    <property type="component" value="Chromosome"/>
</dbReference>
<organism evidence="1 2">
    <name type="scientific">Mycoplasma haemocanis (strain Illinois)</name>
    <dbReference type="NCBI Taxonomy" id="1111676"/>
    <lineage>
        <taxon>Bacteria</taxon>
        <taxon>Bacillati</taxon>
        <taxon>Mycoplasmatota</taxon>
        <taxon>Mollicutes</taxon>
        <taxon>Mycoplasmataceae</taxon>
        <taxon>Mycoplasma</taxon>
    </lineage>
</organism>
<gene>
    <name evidence="1" type="ordered locus">MHC_03465</name>
</gene>
<proteinExistence type="predicted"/>
<dbReference type="STRING" id="1111676.MHC_03465"/>
<dbReference type="HOGENOM" id="CLU_114919_0_0_14"/>
<evidence type="ECO:0000313" key="1">
    <source>
        <dbReference type="EMBL" id="AEW45553.2"/>
    </source>
</evidence>
<dbReference type="AlphaFoldDB" id="H6N7D1"/>